<proteinExistence type="inferred from homology"/>
<dbReference type="Gene3D" id="3.30.160.20">
    <property type="match status" value="1"/>
</dbReference>
<dbReference type="GO" id="GO:0003747">
    <property type="term" value="F:translation release factor activity"/>
    <property type="evidence" value="ECO:0007669"/>
    <property type="project" value="InterPro"/>
</dbReference>
<dbReference type="Pfam" id="PF00472">
    <property type="entry name" value="RF-1"/>
    <property type="match status" value="1"/>
</dbReference>
<gene>
    <name evidence="7" type="ORF">ZYGR_0N06170</name>
</gene>
<evidence type="ECO:0000256" key="3">
    <source>
        <dbReference type="ARBA" id="ARBA00022946"/>
    </source>
</evidence>
<evidence type="ECO:0000313" key="8">
    <source>
        <dbReference type="Proteomes" id="UP000187013"/>
    </source>
</evidence>
<name>A0A1Q3A0K9_ZYGRO</name>
<dbReference type="OrthoDB" id="277888at2759"/>
<dbReference type="PANTHER" id="PTHR46203:SF1">
    <property type="entry name" value="MITOCHONDRIAL TRANSLATION RELEASE FACTOR IN RESCUE"/>
    <property type="match status" value="1"/>
</dbReference>
<dbReference type="FunFam" id="3.30.160.20:FF:000065">
    <property type="entry name" value="Peptidyl-tRNA hydrolase domain protein"/>
    <property type="match status" value="1"/>
</dbReference>
<dbReference type="OMA" id="FMHGGRG"/>
<organism evidence="7 8">
    <name type="scientific">Zygosaccharomyces rouxii</name>
    <dbReference type="NCBI Taxonomy" id="4956"/>
    <lineage>
        <taxon>Eukaryota</taxon>
        <taxon>Fungi</taxon>
        <taxon>Dikarya</taxon>
        <taxon>Ascomycota</taxon>
        <taxon>Saccharomycotina</taxon>
        <taxon>Saccharomycetes</taxon>
        <taxon>Saccharomycetales</taxon>
        <taxon>Saccharomycetaceae</taxon>
        <taxon>Zygosaccharomyces</taxon>
    </lineage>
</organism>
<reference evidence="7 8" key="1">
    <citation type="submission" date="2016-08" db="EMBL/GenBank/DDBJ databases">
        <title>Draft genome sequence of allopolyploid Zygosaccharomyces rouxii.</title>
        <authorList>
            <person name="Watanabe J."/>
            <person name="Uehara K."/>
            <person name="Mogi Y."/>
            <person name="Tsukioka Y."/>
        </authorList>
    </citation>
    <scope>NUCLEOTIDE SEQUENCE [LARGE SCALE GENOMIC DNA]</scope>
    <source>
        <strain evidence="7 8">NBRC 110957</strain>
    </source>
</reference>
<dbReference type="AlphaFoldDB" id="A0A1Q3A0K9"/>
<dbReference type="EMBL" id="BDGX01000014">
    <property type="protein sequence ID" value="GAV49210.1"/>
    <property type="molecule type" value="Genomic_DNA"/>
</dbReference>
<comment type="caution">
    <text evidence="7">The sequence shown here is derived from an EMBL/GenBank/DDBJ whole genome shotgun (WGS) entry which is preliminary data.</text>
</comment>
<sequence length="155" mass="18061">MQGIRWLSYTRVHLIKKHKLPPRPKFTPSLESQCEEKFLHGGRGPGGQKINKCNSKVQLKHLPTGIVVECQQTRSRDQNRKIAREKLALEIERANTPGQSGTIREKALQQWHQQSKKSKERKAKGKHEQHRQERELQELEKLKQEQDIIKSMMGS</sequence>
<comment type="similarity">
    <text evidence="2">Belongs to the prokaryotic/mitochondrial release factor family.</text>
</comment>
<dbReference type="PANTHER" id="PTHR46203">
    <property type="entry name" value="PROBABLE PEPTIDE CHAIN RELEASE FACTOR C12ORF65"/>
    <property type="match status" value="1"/>
</dbReference>
<evidence type="ECO:0000313" key="7">
    <source>
        <dbReference type="EMBL" id="GAV49210.1"/>
    </source>
</evidence>
<feature type="compositionally biased region" description="Basic and acidic residues" evidence="5">
    <location>
        <begin position="130"/>
        <end position="148"/>
    </location>
</feature>
<dbReference type="Proteomes" id="UP000187013">
    <property type="component" value="Unassembled WGS sequence"/>
</dbReference>
<dbReference type="eggNOG" id="KOG2726">
    <property type="taxonomic scope" value="Eukaryota"/>
</dbReference>
<dbReference type="InterPro" id="IPR000352">
    <property type="entry name" value="Pep_chain_release_fac_I"/>
</dbReference>
<dbReference type="GO" id="GO:0005739">
    <property type="term" value="C:mitochondrion"/>
    <property type="evidence" value="ECO:0007669"/>
    <property type="project" value="UniProtKB-SubCell"/>
</dbReference>
<evidence type="ECO:0000256" key="2">
    <source>
        <dbReference type="ARBA" id="ARBA00010835"/>
    </source>
</evidence>
<feature type="region of interest" description="Disordered" evidence="5">
    <location>
        <begin position="93"/>
        <end position="155"/>
    </location>
</feature>
<feature type="compositionally biased region" description="Basic residues" evidence="5">
    <location>
        <begin position="114"/>
        <end position="129"/>
    </location>
</feature>
<evidence type="ECO:0000259" key="6">
    <source>
        <dbReference type="Pfam" id="PF00472"/>
    </source>
</evidence>
<protein>
    <recommendedName>
        <fullName evidence="6">Prokaryotic-type class I peptide chain release factors domain-containing protein</fullName>
    </recommendedName>
</protein>
<keyword evidence="4" id="KW-0496">Mitochondrion</keyword>
<dbReference type="InterPro" id="IPR045853">
    <property type="entry name" value="Pep_chain_release_fac_I_sf"/>
</dbReference>
<accession>A0A1Q3A0K9</accession>
<dbReference type="GO" id="GO:0032543">
    <property type="term" value="P:mitochondrial translation"/>
    <property type="evidence" value="ECO:0007669"/>
    <property type="project" value="EnsemblFungi"/>
</dbReference>
<feature type="domain" description="Prokaryotic-type class I peptide chain release factors" evidence="6">
    <location>
        <begin position="42"/>
        <end position="131"/>
    </location>
</feature>
<dbReference type="InterPro" id="IPR052405">
    <property type="entry name" value="Mito_Transl_Release_Factor"/>
</dbReference>
<keyword evidence="3" id="KW-0809">Transit peptide</keyword>
<comment type="subcellular location">
    <subcellularLocation>
        <location evidence="1">Mitochondrion</location>
    </subcellularLocation>
</comment>
<dbReference type="SUPFAM" id="SSF75620">
    <property type="entry name" value="Release factor"/>
    <property type="match status" value="1"/>
</dbReference>
<evidence type="ECO:0000256" key="5">
    <source>
        <dbReference type="SAM" id="MobiDB-lite"/>
    </source>
</evidence>
<evidence type="ECO:0000256" key="1">
    <source>
        <dbReference type="ARBA" id="ARBA00004173"/>
    </source>
</evidence>
<dbReference type="GO" id="GO:0004045">
    <property type="term" value="F:peptidyl-tRNA hydrolase activity"/>
    <property type="evidence" value="ECO:0007669"/>
    <property type="project" value="EnsemblFungi"/>
</dbReference>
<evidence type="ECO:0000256" key="4">
    <source>
        <dbReference type="ARBA" id="ARBA00023128"/>
    </source>
</evidence>